<gene>
    <name evidence="1" type="ORF">IWX90DRAFT_516001</name>
</gene>
<proteinExistence type="predicted"/>
<protein>
    <submittedName>
        <fullName evidence="1">Uncharacterized protein</fullName>
    </submittedName>
</protein>
<sequence>MPSYSKIQDIKPLSLDEFKKIYKFVTGRSFDEEGENRCEILYMSAHLIDLRFFVTVMMHPVLRRSVRRFVVDTSTHNPDLAKMKVFRRLAEQQNSQPFNKVSEYPFLKDGNDRTNEWYRSSPTLESTEKREAEMHAWWVENQFHPHLDILENDLDFKLVLHALNANLFPNLIALDITHLPFEEETNVRDRPYSPPSRSPNVQMMQEAFPGPQPIHPAQIAPRVSWTFSPGAGYDARDPHQLWRGTFESIGPYFHPTPVNVPLRCMDLTLTILENAHIKELSVIPGQQALDWLYPQDLLEASGLSLLAFILPEYAPRLTHRFTHLEVLRLKIDCMDDSDIDLGSTGYDGLRKALSGAKKLKVLYLDLERHQGMGGFDILDCIQSLAIQEIHLRGAVVTAPGLCKLLVRSPNLRRLILFTGSISTRYGPAGMPAYWWPILDEARKGGLLGNIEIFIDEVAQSTVAKDLVPVIGKWGLAMPGEPGLEEGIRRWRTWQRTSNAFPLVPIEPNTPSGESLRDSMRKEVLKAKASGLRLTR</sequence>
<organism evidence="1 2">
    <name type="scientific">Phyllosticta citrichinensis</name>
    <dbReference type="NCBI Taxonomy" id="1130410"/>
    <lineage>
        <taxon>Eukaryota</taxon>
        <taxon>Fungi</taxon>
        <taxon>Dikarya</taxon>
        <taxon>Ascomycota</taxon>
        <taxon>Pezizomycotina</taxon>
        <taxon>Dothideomycetes</taxon>
        <taxon>Dothideomycetes incertae sedis</taxon>
        <taxon>Botryosphaeriales</taxon>
        <taxon>Phyllostictaceae</taxon>
        <taxon>Phyllosticta</taxon>
    </lineage>
</organism>
<evidence type="ECO:0000313" key="2">
    <source>
        <dbReference type="Proteomes" id="UP001456524"/>
    </source>
</evidence>
<dbReference type="EMBL" id="JBBWUH010000008">
    <property type="protein sequence ID" value="KAK8159449.1"/>
    <property type="molecule type" value="Genomic_DNA"/>
</dbReference>
<keyword evidence="2" id="KW-1185">Reference proteome</keyword>
<evidence type="ECO:0000313" key="1">
    <source>
        <dbReference type="EMBL" id="KAK8159449.1"/>
    </source>
</evidence>
<comment type="caution">
    <text evidence="1">The sequence shown here is derived from an EMBL/GenBank/DDBJ whole genome shotgun (WGS) entry which is preliminary data.</text>
</comment>
<dbReference type="Proteomes" id="UP001456524">
    <property type="component" value="Unassembled WGS sequence"/>
</dbReference>
<dbReference type="SUPFAM" id="SSF52047">
    <property type="entry name" value="RNI-like"/>
    <property type="match status" value="1"/>
</dbReference>
<reference evidence="1 2" key="1">
    <citation type="journal article" date="2022" name="G3 (Bethesda)">
        <title>Enemy or ally: a genomic approach to elucidate the lifestyle of Phyllosticta citrichinaensis.</title>
        <authorList>
            <person name="Buijs V.A."/>
            <person name="Groenewald J.Z."/>
            <person name="Haridas S."/>
            <person name="LaButti K.M."/>
            <person name="Lipzen A."/>
            <person name="Martin F.M."/>
            <person name="Barry K."/>
            <person name="Grigoriev I.V."/>
            <person name="Crous P.W."/>
            <person name="Seidl M.F."/>
        </authorList>
    </citation>
    <scope>NUCLEOTIDE SEQUENCE [LARGE SCALE GENOMIC DNA]</scope>
    <source>
        <strain evidence="1 2">CBS 129764</strain>
    </source>
</reference>
<name>A0ABR1XKT7_9PEZI</name>
<accession>A0ABR1XKT7</accession>